<dbReference type="GO" id="GO:0003723">
    <property type="term" value="F:RNA binding"/>
    <property type="evidence" value="ECO:0007669"/>
    <property type="project" value="InterPro"/>
</dbReference>
<evidence type="ECO:0000313" key="4">
    <source>
        <dbReference type="Proteomes" id="UP000594263"/>
    </source>
</evidence>
<keyword evidence="4" id="KW-1185">Reference proteome</keyword>
<name>A0A7N0UHK2_KALFE</name>
<evidence type="ECO:0000313" key="3">
    <source>
        <dbReference type="EnsemblPlants" id="Kaladp0067s0104.1.v1.1.CDS.1"/>
    </source>
</evidence>
<feature type="repeat" description="PPR" evidence="2">
    <location>
        <begin position="616"/>
        <end position="650"/>
    </location>
</feature>
<feature type="repeat" description="PPR" evidence="2">
    <location>
        <begin position="515"/>
        <end position="549"/>
    </location>
</feature>
<dbReference type="Pfam" id="PF13041">
    <property type="entry name" value="PPR_2"/>
    <property type="match status" value="4"/>
</dbReference>
<dbReference type="Gramene" id="Kaladp0067s0104.1.v1.1">
    <property type="protein sequence ID" value="Kaladp0067s0104.1.v1.1.CDS.1"/>
    <property type="gene ID" value="Kaladp0067s0104.v1.1"/>
</dbReference>
<accession>A0A7N0UHK2</accession>
<evidence type="ECO:0008006" key="5">
    <source>
        <dbReference type="Google" id="ProtNLM"/>
    </source>
</evidence>
<dbReference type="GO" id="GO:0009451">
    <property type="term" value="P:RNA modification"/>
    <property type="evidence" value="ECO:0007669"/>
    <property type="project" value="InterPro"/>
</dbReference>
<feature type="repeat" description="PPR" evidence="2">
    <location>
        <begin position="83"/>
        <end position="113"/>
    </location>
</feature>
<dbReference type="AlphaFoldDB" id="A0A7N0UHK2"/>
<dbReference type="PANTHER" id="PTHR47926">
    <property type="entry name" value="PENTATRICOPEPTIDE REPEAT-CONTAINING PROTEIN"/>
    <property type="match status" value="1"/>
</dbReference>
<dbReference type="OMA" id="DKAHPRC"/>
<dbReference type="FunFam" id="1.25.40.10:FF:001086">
    <property type="entry name" value="Pentatricopeptide repeat-containing protein At4g33170"/>
    <property type="match status" value="1"/>
</dbReference>
<dbReference type="InterPro" id="IPR002885">
    <property type="entry name" value="PPR_rpt"/>
</dbReference>
<organism evidence="3 4">
    <name type="scientific">Kalanchoe fedtschenkoi</name>
    <name type="common">Lavender scallops</name>
    <name type="synonym">South American air plant</name>
    <dbReference type="NCBI Taxonomy" id="63787"/>
    <lineage>
        <taxon>Eukaryota</taxon>
        <taxon>Viridiplantae</taxon>
        <taxon>Streptophyta</taxon>
        <taxon>Embryophyta</taxon>
        <taxon>Tracheophyta</taxon>
        <taxon>Spermatophyta</taxon>
        <taxon>Magnoliopsida</taxon>
        <taxon>eudicotyledons</taxon>
        <taxon>Gunneridae</taxon>
        <taxon>Pentapetalae</taxon>
        <taxon>Saxifragales</taxon>
        <taxon>Crassulaceae</taxon>
        <taxon>Kalanchoe</taxon>
    </lineage>
</organism>
<dbReference type="EnsemblPlants" id="Kaladp0067s0104.1.v1.1">
    <property type="protein sequence ID" value="Kaladp0067s0104.1.v1.1.CDS.1"/>
    <property type="gene ID" value="Kaladp0067s0104.v1.1"/>
</dbReference>
<dbReference type="PANTHER" id="PTHR47926:SF406">
    <property type="entry name" value="REPEAT (PPR) SUPERFAMILY PROTEIN, PUTATIVE-RELATED"/>
    <property type="match status" value="1"/>
</dbReference>
<evidence type="ECO:0000256" key="2">
    <source>
        <dbReference type="PROSITE-ProRule" id="PRU00708"/>
    </source>
</evidence>
<sequence length="743" mass="82073">MTSSLPSRLLGRVVSMSTVDRMNFSRVFQDCSALNAGKQAHARMILSGFIPTPYVTNCLIHMYIRCSDLVRAAAVFDVMPERDTVSWNAMIFGYAASGDMLTAESFFEMMPRRDVVSWNSMMSGYMKNGSFRDAVMTFARMRNVGVTCDSAGLAIVLKACSSTENVIVGVQIHALAVRMGFLHDVVAASALVDLYGKCKRLRLCHQLFHELQEKNWVSWSAVIAACVQNDDFVGGAELFKEMLRAGCEVSQSIYASVFRACAALSAVSLGSQFQGHSLKTNFGTDVIVGTATLDMYAKCDNLSAATKCFTHLPHRSLQSYNAIIVSCARNSRGLEAMQLFLNLRRTALKFDDITLSGAFRACAVIKGLSEGLQLHGLAVKSTFASDVCVTNAMLDMYGKCGALSQAQHVFDDMVRRDAVSWNSIIAAHEQNDFAEQTLILFVLMLRSAMEPDEFTYGSVLKACAGGQIGTEIHGRIIKAGMGFDSFVGSALVDMYSKCGKLEDAQKLHDRIEGETIMAWNAIISGFSTIKQSEDAQKLFSKMLEMGVKPDNFTYATVLDTCANLATGELGKQIHAQIIKQELQADAYIASTLVDMYSKCGDMHDSEILFEKAPKRDLVTWNAMICGYTHHGPAKMALEIFERMKIENVRPNQTTFISILRACAHMGLVDKGFHYFLSMSKEYNLEPQMEHYACMVDIMGRCGRVSEAYNFVNEMPFAADDVIWRTLLSVCKMHGNVEVAEMAV</sequence>
<dbReference type="Gene3D" id="1.25.40.10">
    <property type="entry name" value="Tetratricopeptide repeat domain"/>
    <property type="match status" value="7"/>
</dbReference>
<dbReference type="FunFam" id="1.25.40.10:FF:000780">
    <property type="entry name" value="Pentatricopeptide repeat-containing protein isoform A"/>
    <property type="match status" value="1"/>
</dbReference>
<keyword evidence="1" id="KW-0677">Repeat</keyword>
<protein>
    <recommendedName>
        <fullName evidence="5">Pentatricopeptide repeat-containing protein</fullName>
    </recommendedName>
</protein>
<feature type="repeat" description="PPR" evidence="2">
    <location>
        <begin position="215"/>
        <end position="249"/>
    </location>
</feature>
<dbReference type="Pfam" id="PF01535">
    <property type="entry name" value="PPR"/>
    <property type="match status" value="8"/>
</dbReference>
<proteinExistence type="predicted"/>
<evidence type="ECO:0000256" key="1">
    <source>
        <dbReference type="ARBA" id="ARBA00022737"/>
    </source>
</evidence>
<dbReference type="FunFam" id="1.25.40.10:FF:000090">
    <property type="entry name" value="Pentatricopeptide repeat-containing protein, chloroplastic"/>
    <property type="match status" value="1"/>
</dbReference>
<feature type="repeat" description="PPR" evidence="2">
    <location>
        <begin position="386"/>
        <end position="420"/>
    </location>
</feature>
<reference evidence="3" key="1">
    <citation type="submission" date="2021-01" db="UniProtKB">
        <authorList>
            <consortium name="EnsemblPlants"/>
        </authorList>
    </citation>
    <scope>IDENTIFICATION</scope>
</reference>
<dbReference type="NCBIfam" id="TIGR00756">
    <property type="entry name" value="PPR"/>
    <property type="match status" value="5"/>
</dbReference>
<dbReference type="Proteomes" id="UP000594263">
    <property type="component" value="Unplaced"/>
</dbReference>
<dbReference type="PROSITE" id="PS51375">
    <property type="entry name" value="PPR"/>
    <property type="match status" value="6"/>
</dbReference>
<dbReference type="FunFam" id="1.25.40.10:FF:000669">
    <property type="entry name" value="Pentatricopeptide repeat-containing protein At4g33990"/>
    <property type="match status" value="1"/>
</dbReference>
<feature type="repeat" description="PPR" evidence="2">
    <location>
        <begin position="114"/>
        <end position="148"/>
    </location>
</feature>
<dbReference type="InterPro" id="IPR011990">
    <property type="entry name" value="TPR-like_helical_dom_sf"/>
</dbReference>
<dbReference type="InterPro" id="IPR046960">
    <property type="entry name" value="PPR_At4g14850-like_plant"/>
</dbReference>